<keyword evidence="2" id="KW-1185">Reference proteome</keyword>
<reference evidence="1 2" key="1">
    <citation type="submission" date="2016-04" db="EMBL/GenBank/DDBJ databases">
        <title>Comparative genomics of Morganella phages MP1 and MP2 define new clades among the T4 and T7-like Viruses.</title>
        <authorList>
            <person name="Pinto G."/>
            <person name="Oliveira A."/>
            <person name="Malgorzata L."/>
            <person name="Kropinski A."/>
            <person name="Azeredo J."/>
        </authorList>
    </citation>
    <scope>NUCLEOTIDE SEQUENCE [LARGE SCALE GENOMIC DNA]</scope>
</reference>
<evidence type="ECO:0000313" key="2">
    <source>
        <dbReference type="Proteomes" id="UP000203816"/>
    </source>
</evidence>
<sequence>MLKENEKYIINGEEYTFTVDVDTSGMFSNPVALFSNGDKIIKVVYSRLSREYYFSEPIDFNIEYSSYGWRHAN</sequence>
<name>A0A192YAS2_9CAUD</name>
<gene>
    <name evidence="1" type="ORF">MP1_gp0072</name>
</gene>
<accession>A0A192YAS2</accession>
<protein>
    <submittedName>
        <fullName evidence="1">Uncharacterized protein</fullName>
    </submittedName>
</protein>
<dbReference type="EMBL" id="KX078569">
    <property type="protein sequence ID" value="ANM46627.1"/>
    <property type="molecule type" value="Genomic_DNA"/>
</dbReference>
<dbReference type="GeneID" id="29059326"/>
<dbReference type="OrthoDB" id="41411at10239"/>
<dbReference type="KEGG" id="vg:29059326"/>
<dbReference type="Proteomes" id="UP000203816">
    <property type="component" value="Segment"/>
</dbReference>
<organism evidence="1 2">
    <name type="scientific">Morganella phage vB_MmoM_MP1</name>
    <dbReference type="NCBI Taxonomy" id="1852628"/>
    <lineage>
        <taxon>Viruses</taxon>
        <taxon>Duplodnaviria</taxon>
        <taxon>Heunggongvirae</taxon>
        <taxon>Uroviricota</taxon>
        <taxon>Caudoviricetes</taxon>
        <taxon>Pantevenvirales</taxon>
        <taxon>Straboviridae</taxon>
        <taxon>Gualtarvirus</taxon>
        <taxon>Gualtarvirus mp1</taxon>
    </lineage>
</organism>
<evidence type="ECO:0000313" key="1">
    <source>
        <dbReference type="EMBL" id="ANM46627.1"/>
    </source>
</evidence>
<dbReference type="RefSeq" id="YP_009279929.1">
    <property type="nucleotide sequence ID" value="NC_031020.1"/>
</dbReference>
<proteinExistence type="predicted"/>